<proteinExistence type="predicted"/>
<protein>
    <submittedName>
        <fullName evidence="3">VWA domain-containing protein</fullName>
    </submittedName>
</protein>
<dbReference type="RefSeq" id="WP_167916497.1">
    <property type="nucleotide sequence ID" value="NZ_JAAVJS010000002.1"/>
</dbReference>
<evidence type="ECO:0000256" key="1">
    <source>
        <dbReference type="SAM" id="SignalP"/>
    </source>
</evidence>
<dbReference type="InterPro" id="IPR036465">
    <property type="entry name" value="vWFA_dom_sf"/>
</dbReference>
<accession>A0ABX1DAM1</accession>
<dbReference type="Pfam" id="PF13519">
    <property type="entry name" value="VWA_2"/>
    <property type="match status" value="1"/>
</dbReference>
<keyword evidence="1" id="KW-0732">Signal</keyword>
<sequence length="464" mass="50496">MKKLALLFVVFCFFLKPHAQEVSPILFIYDASGSMWGKLEDRTKKEIAADVLAETVGNLPENQDVGLLAYGHRKKGDCDDIEYLVDLKNHSKAKIINGVKEINPLGKTPLARSATIAINSLKENKTKATIILITDGIESCDGDICDVVSKAKLEGIEFKLHIVGFGLKEGEKEQLKCAANAGNGSYHDAANASGLQEVLTEATSQTVDGPKGNFSIYATKNEQPVDAWVRAYKKGTKEEVDAGRTYRDTSFLYLPPGKYDLQIQPLENTRIKGTSLTVESIEGRMGHETVSFDGGKINIITLNNGEGWDCTSKIMTKSGEVVGGSRTYGRPKIIEVNAGVYDIELVALRIKGLHTTYKIEDVEVQSGKTVEAKHEFKSGIALISVSGGGALVDATVNIKDKNANKGVTGGRTYTSPNNNPKEFILNPGVYEVALKALTEGFRGKSETFTMEIKQGETFTKTINF</sequence>
<feature type="chain" id="PRO_5047347175" evidence="1">
    <location>
        <begin position="20"/>
        <end position="464"/>
    </location>
</feature>
<comment type="caution">
    <text evidence="3">The sequence shown here is derived from an EMBL/GenBank/DDBJ whole genome shotgun (WGS) entry which is preliminary data.</text>
</comment>
<organism evidence="3 4">
    <name type="scientific">Tamlana crocina</name>
    <dbReference type="NCBI Taxonomy" id="393006"/>
    <lineage>
        <taxon>Bacteria</taxon>
        <taxon>Pseudomonadati</taxon>
        <taxon>Bacteroidota</taxon>
        <taxon>Flavobacteriia</taxon>
        <taxon>Flavobacteriales</taxon>
        <taxon>Flavobacteriaceae</taxon>
        <taxon>Tamlana</taxon>
    </lineage>
</organism>
<dbReference type="SUPFAM" id="SSF53300">
    <property type="entry name" value="vWA-like"/>
    <property type="match status" value="1"/>
</dbReference>
<name>A0ABX1DAM1_9FLAO</name>
<gene>
    <name evidence="3" type="ORF">HC176_01900</name>
</gene>
<dbReference type="EMBL" id="JAAVJS010000002">
    <property type="protein sequence ID" value="NJX14241.1"/>
    <property type="molecule type" value="Genomic_DNA"/>
</dbReference>
<dbReference type="Gene3D" id="3.40.50.410">
    <property type="entry name" value="von Willebrand factor, type A domain"/>
    <property type="match status" value="1"/>
</dbReference>
<keyword evidence="4" id="KW-1185">Reference proteome</keyword>
<dbReference type="SMART" id="SM00327">
    <property type="entry name" value="VWA"/>
    <property type="match status" value="1"/>
</dbReference>
<dbReference type="InterPro" id="IPR002035">
    <property type="entry name" value="VWF_A"/>
</dbReference>
<evidence type="ECO:0000313" key="4">
    <source>
        <dbReference type="Proteomes" id="UP000760545"/>
    </source>
</evidence>
<evidence type="ECO:0000259" key="2">
    <source>
        <dbReference type="PROSITE" id="PS50234"/>
    </source>
</evidence>
<feature type="domain" description="VWFA" evidence="2">
    <location>
        <begin position="24"/>
        <end position="207"/>
    </location>
</feature>
<dbReference type="Proteomes" id="UP000760545">
    <property type="component" value="Unassembled WGS sequence"/>
</dbReference>
<dbReference type="PROSITE" id="PS50234">
    <property type="entry name" value="VWFA"/>
    <property type="match status" value="1"/>
</dbReference>
<reference evidence="3 4" key="1">
    <citation type="submission" date="2020-03" db="EMBL/GenBank/DDBJ databases">
        <title>Tamlana sp. nov, isolated from XXX.</title>
        <authorList>
            <person name="Cao W.R."/>
        </authorList>
    </citation>
    <scope>NUCLEOTIDE SEQUENCE [LARGE SCALE GENOMIC DNA]</scope>
    <source>
        <strain evidence="3 4">HST1-43</strain>
    </source>
</reference>
<evidence type="ECO:0000313" key="3">
    <source>
        <dbReference type="EMBL" id="NJX14241.1"/>
    </source>
</evidence>
<feature type="signal peptide" evidence="1">
    <location>
        <begin position="1"/>
        <end position="19"/>
    </location>
</feature>